<keyword evidence="15" id="KW-1185">Reference proteome</keyword>
<dbReference type="InterPro" id="IPR003265">
    <property type="entry name" value="HhH-GPD_domain"/>
</dbReference>
<dbReference type="EMBL" id="FPBV01000013">
    <property type="protein sequence ID" value="SFU91717.1"/>
    <property type="molecule type" value="Genomic_DNA"/>
</dbReference>
<dbReference type="InterPro" id="IPR023170">
    <property type="entry name" value="HhH_base_excis_C"/>
</dbReference>
<evidence type="ECO:0000256" key="6">
    <source>
        <dbReference type="ARBA" id="ARBA00023004"/>
    </source>
</evidence>
<dbReference type="FunFam" id="1.10.1670.10:FF:000001">
    <property type="entry name" value="Endonuclease III"/>
    <property type="match status" value="1"/>
</dbReference>
<evidence type="ECO:0000256" key="3">
    <source>
        <dbReference type="ARBA" id="ARBA00022723"/>
    </source>
</evidence>
<evidence type="ECO:0000256" key="7">
    <source>
        <dbReference type="ARBA" id="ARBA00023014"/>
    </source>
</evidence>
<dbReference type="PIRSF" id="PIRSF001435">
    <property type="entry name" value="Nth"/>
    <property type="match status" value="1"/>
</dbReference>
<dbReference type="PROSITE" id="PS01155">
    <property type="entry name" value="ENDONUCLEASE_III_2"/>
    <property type="match status" value="1"/>
</dbReference>
<dbReference type="InterPro" id="IPR004036">
    <property type="entry name" value="Endonuclease-III-like_CS2"/>
</dbReference>
<feature type="binding site" evidence="12">
    <location>
        <position position="198"/>
    </location>
    <ligand>
        <name>[4Fe-4S] cluster</name>
        <dbReference type="ChEBI" id="CHEBI:49883"/>
    </ligand>
</feature>
<evidence type="ECO:0000256" key="12">
    <source>
        <dbReference type="HAMAP-Rule" id="MF_00942"/>
    </source>
</evidence>
<dbReference type="eggNOG" id="COG0177">
    <property type="taxonomic scope" value="Bacteria"/>
</dbReference>
<accession>A0A1I7K2R8</accession>
<sequence length="235" mass="26711">MNRLLSRADTRRMLVKLEEAYPDAKCALNFSNPFELLIATMLSAQSTDARVNQVTARLFQKYKTPEDYARLTPEILQEDIKELGLFRAKAEHIIAASRMLLEKYNGQVPASQEELVKLPGVGRKTANVVVSNAFGIPAIAVDTHVQRVANRIGIANSMNPEMTERQLCQRIPQKLWSQAHHWLIHHGRKVCSARKPKCDICPVSSFCRFYQAMQKEEKLRAAVFGEEQRKKRHGG</sequence>
<evidence type="ECO:0000256" key="10">
    <source>
        <dbReference type="ARBA" id="ARBA00023239"/>
    </source>
</evidence>
<keyword evidence="7 12" id="KW-0411">Iron-sulfur</keyword>
<dbReference type="InterPro" id="IPR004035">
    <property type="entry name" value="Endouclease-III_FeS-bd_BS"/>
</dbReference>
<dbReference type="Gene3D" id="1.10.1670.10">
    <property type="entry name" value="Helix-hairpin-Helix base-excision DNA repair enzymes (C-terminal)"/>
    <property type="match status" value="1"/>
</dbReference>
<evidence type="ECO:0000256" key="5">
    <source>
        <dbReference type="ARBA" id="ARBA00022801"/>
    </source>
</evidence>
<keyword evidence="8 12" id="KW-0238">DNA-binding</keyword>
<feature type="binding site" evidence="12">
    <location>
        <position position="207"/>
    </location>
    <ligand>
        <name>[4Fe-4S] cluster</name>
        <dbReference type="ChEBI" id="CHEBI:49883"/>
    </ligand>
</feature>
<keyword evidence="14" id="KW-0255">Endonuclease</keyword>
<dbReference type="Pfam" id="PF00730">
    <property type="entry name" value="HhH-GPD"/>
    <property type="match status" value="1"/>
</dbReference>
<dbReference type="CDD" id="cd00056">
    <property type="entry name" value="ENDO3c"/>
    <property type="match status" value="1"/>
</dbReference>
<dbReference type="STRING" id="392015.SAMN05421543_11356"/>
<dbReference type="InterPro" id="IPR005759">
    <property type="entry name" value="Nth"/>
</dbReference>
<evidence type="ECO:0000256" key="9">
    <source>
        <dbReference type="ARBA" id="ARBA00023204"/>
    </source>
</evidence>
<keyword evidence="2 12" id="KW-0004">4Fe-4S</keyword>
<dbReference type="FunFam" id="1.10.340.30:FF:000001">
    <property type="entry name" value="Endonuclease III"/>
    <property type="match status" value="1"/>
</dbReference>
<dbReference type="NCBIfam" id="TIGR01083">
    <property type="entry name" value="nth"/>
    <property type="match status" value="1"/>
</dbReference>
<keyword evidence="3 12" id="KW-0479">Metal-binding</keyword>
<keyword evidence="9 12" id="KW-0234">DNA repair</keyword>
<organism evidence="14 15">
    <name type="scientific">Alicyclobacillus macrosporangiidus</name>
    <dbReference type="NCBI Taxonomy" id="392015"/>
    <lineage>
        <taxon>Bacteria</taxon>
        <taxon>Bacillati</taxon>
        <taxon>Bacillota</taxon>
        <taxon>Bacilli</taxon>
        <taxon>Bacillales</taxon>
        <taxon>Alicyclobacillaceae</taxon>
        <taxon>Alicyclobacillus</taxon>
    </lineage>
</organism>
<dbReference type="Pfam" id="PF00633">
    <property type="entry name" value="HHH"/>
    <property type="match status" value="1"/>
</dbReference>
<dbReference type="GO" id="GO:0003677">
    <property type="term" value="F:DNA binding"/>
    <property type="evidence" value="ECO:0007669"/>
    <property type="project" value="UniProtKB-UniRule"/>
</dbReference>
<evidence type="ECO:0000256" key="4">
    <source>
        <dbReference type="ARBA" id="ARBA00022763"/>
    </source>
</evidence>
<evidence type="ECO:0000313" key="14">
    <source>
        <dbReference type="EMBL" id="SFU91717.1"/>
    </source>
</evidence>
<name>A0A1I7K2R8_9BACL</name>
<dbReference type="PROSITE" id="PS00764">
    <property type="entry name" value="ENDONUCLEASE_III_1"/>
    <property type="match status" value="1"/>
</dbReference>
<dbReference type="Proteomes" id="UP000183508">
    <property type="component" value="Unassembled WGS sequence"/>
</dbReference>
<dbReference type="InterPro" id="IPR003651">
    <property type="entry name" value="Endonuclease3_FeS-loop_motif"/>
</dbReference>
<dbReference type="InterPro" id="IPR000445">
    <property type="entry name" value="HhH_motif"/>
</dbReference>
<keyword evidence="4 12" id="KW-0227">DNA damage</keyword>
<comment type="cofactor">
    <cofactor evidence="12">
        <name>[4Fe-4S] cluster</name>
        <dbReference type="ChEBI" id="CHEBI:49883"/>
    </cofactor>
    <text evidence="12">Binds 1 [4Fe-4S] cluster.</text>
</comment>
<dbReference type="GO" id="GO:0019104">
    <property type="term" value="F:DNA N-glycosylase activity"/>
    <property type="evidence" value="ECO:0007669"/>
    <property type="project" value="UniProtKB-UniRule"/>
</dbReference>
<dbReference type="SMART" id="SM00525">
    <property type="entry name" value="FES"/>
    <property type="match status" value="1"/>
</dbReference>
<evidence type="ECO:0000256" key="2">
    <source>
        <dbReference type="ARBA" id="ARBA00022485"/>
    </source>
</evidence>
<dbReference type="EC" id="4.2.99.18" evidence="12"/>
<dbReference type="PANTHER" id="PTHR10359">
    <property type="entry name" value="A/G-SPECIFIC ADENINE GLYCOSYLASE/ENDONUCLEASE III"/>
    <property type="match status" value="1"/>
</dbReference>
<dbReference type="GO" id="GO:0006285">
    <property type="term" value="P:base-excision repair, AP site formation"/>
    <property type="evidence" value="ECO:0007669"/>
    <property type="project" value="TreeGrafter"/>
</dbReference>
<dbReference type="Pfam" id="PF10576">
    <property type="entry name" value="EndIII_4Fe-2S"/>
    <property type="match status" value="1"/>
</dbReference>
<keyword evidence="5 12" id="KW-0378">Hydrolase</keyword>
<dbReference type="AlphaFoldDB" id="A0A1I7K2R8"/>
<evidence type="ECO:0000313" key="15">
    <source>
        <dbReference type="Proteomes" id="UP000183508"/>
    </source>
</evidence>
<comment type="similarity">
    <text evidence="1 12">Belongs to the Nth/MutY family.</text>
</comment>
<keyword evidence="10 12" id="KW-0456">Lyase</keyword>
<dbReference type="RefSeq" id="WP_074953399.1">
    <property type="nucleotide sequence ID" value="NZ_FPBV01000013.1"/>
</dbReference>
<dbReference type="GO" id="GO:0051539">
    <property type="term" value="F:4 iron, 4 sulfur cluster binding"/>
    <property type="evidence" value="ECO:0007669"/>
    <property type="project" value="UniProtKB-UniRule"/>
</dbReference>
<evidence type="ECO:0000256" key="1">
    <source>
        <dbReference type="ARBA" id="ARBA00008343"/>
    </source>
</evidence>
<dbReference type="HAMAP" id="MF_00942">
    <property type="entry name" value="Nth"/>
    <property type="match status" value="1"/>
</dbReference>
<keyword evidence="11 12" id="KW-0326">Glycosidase</keyword>
<reference evidence="15" key="1">
    <citation type="submission" date="2016-10" db="EMBL/GenBank/DDBJ databases">
        <authorList>
            <person name="Varghese N."/>
        </authorList>
    </citation>
    <scope>NUCLEOTIDE SEQUENCE [LARGE SCALE GENOMIC DNA]</scope>
    <source>
        <strain evidence="15">DSM 17980</strain>
    </source>
</reference>
<comment type="catalytic activity">
    <reaction evidence="12">
        <text>2'-deoxyribonucleotide-(2'-deoxyribose 5'-phosphate)-2'-deoxyribonucleotide-DNA = a 3'-end 2'-deoxyribonucleotide-(2,3-dehydro-2,3-deoxyribose 5'-phosphate)-DNA + a 5'-end 5'-phospho-2'-deoxyribonucleoside-DNA + H(+)</text>
        <dbReference type="Rhea" id="RHEA:66592"/>
        <dbReference type="Rhea" id="RHEA-COMP:13180"/>
        <dbReference type="Rhea" id="RHEA-COMP:16897"/>
        <dbReference type="Rhea" id="RHEA-COMP:17067"/>
        <dbReference type="ChEBI" id="CHEBI:15378"/>
        <dbReference type="ChEBI" id="CHEBI:136412"/>
        <dbReference type="ChEBI" id="CHEBI:157695"/>
        <dbReference type="ChEBI" id="CHEBI:167181"/>
        <dbReference type="EC" id="4.2.99.18"/>
    </reaction>
</comment>
<proteinExistence type="inferred from homology"/>
<evidence type="ECO:0000259" key="13">
    <source>
        <dbReference type="SMART" id="SM00478"/>
    </source>
</evidence>
<evidence type="ECO:0000256" key="11">
    <source>
        <dbReference type="ARBA" id="ARBA00023295"/>
    </source>
</evidence>
<dbReference type="GO" id="GO:0140078">
    <property type="term" value="F:class I DNA-(apurinic or apyrimidinic site) endonuclease activity"/>
    <property type="evidence" value="ECO:0007669"/>
    <property type="project" value="UniProtKB-EC"/>
</dbReference>
<dbReference type="PANTHER" id="PTHR10359:SF18">
    <property type="entry name" value="ENDONUCLEASE III"/>
    <property type="match status" value="1"/>
</dbReference>
<keyword evidence="6 12" id="KW-0408">Iron</keyword>
<dbReference type="Gene3D" id="1.10.340.30">
    <property type="entry name" value="Hypothetical protein, domain 2"/>
    <property type="match status" value="1"/>
</dbReference>
<keyword evidence="14" id="KW-0540">Nuclease</keyword>
<dbReference type="GO" id="GO:0046872">
    <property type="term" value="F:metal ion binding"/>
    <property type="evidence" value="ECO:0007669"/>
    <property type="project" value="UniProtKB-KW"/>
</dbReference>
<dbReference type="InterPro" id="IPR011257">
    <property type="entry name" value="DNA_glycosylase"/>
</dbReference>
<protein>
    <recommendedName>
        <fullName evidence="12">Endonuclease III</fullName>
        <ecNumber evidence="12">4.2.99.18</ecNumber>
    </recommendedName>
    <alternativeName>
        <fullName evidence="12">DNA-(apurinic or apyrimidinic site) lyase</fullName>
    </alternativeName>
</protein>
<dbReference type="SMART" id="SM00478">
    <property type="entry name" value="ENDO3c"/>
    <property type="match status" value="1"/>
</dbReference>
<feature type="binding site" evidence="12">
    <location>
        <position position="191"/>
    </location>
    <ligand>
        <name>[4Fe-4S] cluster</name>
        <dbReference type="ChEBI" id="CHEBI:49883"/>
    </ligand>
</feature>
<evidence type="ECO:0000256" key="8">
    <source>
        <dbReference type="ARBA" id="ARBA00023125"/>
    </source>
</evidence>
<feature type="binding site" evidence="12">
    <location>
        <position position="201"/>
    </location>
    <ligand>
        <name>[4Fe-4S] cluster</name>
        <dbReference type="ChEBI" id="CHEBI:49883"/>
    </ligand>
</feature>
<dbReference type="SUPFAM" id="SSF48150">
    <property type="entry name" value="DNA-glycosylase"/>
    <property type="match status" value="1"/>
</dbReference>
<gene>
    <name evidence="12" type="primary">nth</name>
    <name evidence="14" type="ORF">SAMN05421543_11356</name>
</gene>
<comment type="function">
    <text evidence="12">DNA repair enzyme that has both DNA N-glycosylase activity and AP-lyase activity. The DNA N-glycosylase activity releases various damaged pyrimidines from DNA by cleaving the N-glycosidic bond, leaving an AP (apurinic/apyrimidinic) site. The AP-lyase activity cleaves the phosphodiester bond 3' to the AP site by a beta-elimination, leaving a 3'-terminal unsaturated sugar and a product with a terminal 5'-phosphate.</text>
</comment>
<feature type="domain" description="HhH-GPD" evidence="13">
    <location>
        <begin position="42"/>
        <end position="189"/>
    </location>
</feature>